<protein>
    <submittedName>
        <fullName evidence="2">Uncharacterized protein</fullName>
    </submittedName>
</protein>
<keyword evidence="3" id="KW-1185">Reference proteome</keyword>
<reference evidence="2 3" key="1">
    <citation type="submission" date="2014-09" db="EMBL/GenBank/DDBJ databases">
        <authorList>
            <person name="Magalhaes I.L.F."/>
            <person name="Oliveira U."/>
            <person name="Santos F.R."/>
            <person name="Vidigal T.H.D.A."/>
            <person name="Brescovit A.D."/>
            <person name="Santos A.J."/>
        </authorList>
    </citation>
    <scope>NUCLEOTIDE SEQUENCE [LARGE SCALE GENOMIC DNA]</scope>
</reference>
<evidence type="ECO:0000313" key="3">
    <source>
        <dbReference type="Proteomes" id="UP000054845"/>
    </source>
</evidence>
<sequence>MSLHGARSVQRNHHASIQPRLATAPCLFRRSQPPPIGAFTPAHVQDGAMKLIALRNRQSRPREL</sequence>
<accession>A0A0P1BFC7</accession>
<evidence type="ECO:0000256" key="1">
    <source>
        <dbReference type="SAM" id="MobiDB-lite"/>
    </source>
</evidence>
<organism evidence="2 3">
    <name type="scientific">Ceraceosorus bombacis</name>
    <dbReference type="NCBI Taxonomy" id="401625"/>
    <lineage>
        <taxon>Eukaryota</taxon>
        <taxon>Fungi</taxon>
        <taxon>Dikarya</taxon>
        <taxon>Basidiomycota</taxon>
        <taxon>Ustilaginomycotina</taxon>
        <taxon>Exobasidiomycetes</taxon>
        <taxon>Ceraceosorales</taxon>
        <taxon>Ceraceosoraceae</taxon>
        <taxon>Ceraceosorus</taxon>
    </lineage>
</organism>
<dbReference type="EMBL" id="CCYA01000243">
    <property type="protein sequence ID" value="CEH14387.1"/>
    <property type="molecule type" value="Genomic_DNA"/>
</dbReference>
<name>A0A0P1BFC7_9BASI</name>
<evidence type="ECO:0000313" key="2">
    <source>
        <dbReference type="EMBL" id="CEH14387.1"/>
    </source>
</evidence>
<proteinExistence type="predicted"/>
<feature type="region of interest" description="Disordered" evidence="1">
    <location>
        <begin position="1"/>
        <end position="38"/>
    </location>
</feature>
<dbReference type="AlphaFoldDB" id="A0A0P1BFC7"/>
<dbReference type="Proteomes" id="UP000054845">
    <property type="component" value="Unassembled WGS sequence"/>
</dbReference>